<feature type="region of interest" description="Disordered" evidence="2">
    <location>
        <begin position="218"/>
        <end position="238"/>
    </location>
</feature>
<feature type="coiled-coil region" evidence="1">
    <location>
        <begin position="15"/>
        <end position="70"/>
    </location>
</feature>
<proteinExistence type="predicted"/>
<organism evidence="3">
    <name type="scientific">Craspedostauros australis</name>
    <dbReference type="NCBI Taxonomy" id="1486917"/>
    <lineage>
        <taxon>Eukaryota</taxon>
        <taxon>Sar</taxon>
        <taxon>Stramenopiles</taxon>
        <taxon>Ochrophyta</taxon>
        <taxon>Bacillariophyta</taxon>
        <taxon>Bacillariophyceae</taxon>
        <taxon>Bacillariophycidae</taxon>
        <taxon>Naviculales</taxon>
        <taxon>Naviculaceae</taxon>
        <taxon>Craspedostauros</taxon>
    </lineage>
</organism>
<evidence type="ECO:0000256" key="2">
    <source>
        <dbReference type="SAM" id="MobiDB-lite"/>
    </source>
</evidence>
<protein>
    <recommendedName>
        <fullName evidence="4">F-BAR domain-containing protein</fullName>
    </recommendedName>
</protein>
<evidence type="ECO:0000256" key="1">
    <source>
        <dbReference type="SAM" id="Coils"/>
    </source>
</evidence>
<reference evidence="3" key="1">
    <citation type="submission" date="2021-01" db="EMBL/GenBank/DDBJ databases">
        <authorList>
            <person name="Corre E."/>
            <person name="Pelletier E."/>
            <person name="Niang G."/>
            <person name="Scheremetjew M."/>
            <person name="Finn R."/>
            <person name="Kale V."/>
            <person name="Holt S."/>
            <person name="Cochrane G."/>
            <person name="Meng A."/>
            <person name="Brown T."/>
            <person name="Cohen L."/>
        </authorList>
    </citation>
    <scope>NUCLEOTIDE SEQUENCE</scope>
    <source>
        <strain evidence="3">CCMP3328</strain>
    </source>
</reference>
<evidence type="ECO:0008006" key="4">
    <source>
        <dbReference type="Google" id="ProtNLM"/>
    </source>
</evidence>
<evidence type="ECO:0000313" key="3">
    <source>
        <dbReference type="EMBL" id="CAD8332349.1"/>
    </source>
</evidence>
<accession>A0A7R9WSE9</accession>
<name>A0A7R9WSE9_9STRA</name>
<dbReference type="AlphaFoldDB" id="A0A7R9WSE9"/>
<keyword evidence="1" id="KW-0175">Coiled coil</keyword>
<sequence length="252" mass="28152">MNPSMNIGDGGLVRRNSIRHQFAALERDKDAFQKEMDKAERERRSIEGVLRELKVKQRTLTQQKHAAKETLGGVSKKSAFLNHEKRRLGRIMNNETKALKDCAKHYQMLKDEIAKDQENFVTDADKLSDEYAKCLELKTAILARPYLSVKSVQDVAAKNGSLWSAVPSSHSFNMLSDANGRLVREEQAHTAAKQRLDTLQSIANKHMPTMTEWGPANVEWNGEMGEESPPGPGAAVGRANLDAFYGSQPDDC</sequence>
<dbReference type="EMBL" id="HBEF01007126">
    <property type="protein sequence ID" value="CAD8332349.1"/>
    <property type="molecule type" value="Transcribed_RNA"/>
</dbReference>
<gene>
    <name evidence="3" type="ORF">CAUS1442_LOCUS4448</name>
</gene>